<dbReference type="EMBL" id="CADCXU010009619">
    <property type="protein sequence ID" value="CAB0000588.1"/>
    <property type="molecule type" value="Genomic_DNA"/>
</dbReference>
<feature type="non-terminal residue" evidence="1">
    <location>
        <position position="58"/>
    </location>
</feature>
<reference evidence="1 2" key="1">
    <citation type="submission" date="2020-02" db="EMBL/GenBank/DDBJ databases">
        <authorList>
            <person name="Ferguson B K."/>
        </authorList>
    </citation>
    <scope>NUCLEOTIDE SEQUENCE [LARGE SCALE GENOMIC DNA]</scope>
</reference>
<evidence type="ECO:0000313" key="2">
    <source>
        <dbReference type="Proteomes" id="UP000479000"/>
    </source>
</evidence>
<dbReference type="AlphaFoldDB" id="A0A6H5GBU5"/>
<keyword evidence="2" id="KW-1185">Reference proteome</keyword>
<name>A0A6H5GBU5_9HEMI</name>
<dbReference type="Proteomes" id="UP000479000">
    <property type="component" value="Unassembled WGS sequence"/>
</dbReference>
<accession>A0A6H5GBU5</accession>
<sequence>MSSRVTLLSIFYANTYQPSSPSGSHLTQLIRICSIWENFFRYLNNCETRDIHGRNEVS</sequence>
<evidence type="ECO:0000313" key="1">
    <source>
        <dbReference type="EMBL" id="CAB0000588.1"/>
    </source>
</evidence>
<organism evidence="1 2">
    <name type="scientific">Nesidiocoris tenuis</name>
    <dbReference type="NCBI Taxonomy" id="355587"/>
    <lineage>
        <taxon>Eukaryota</taxon>
        <taxon>Metazoa</taxon>
        <taxon>Ecdysozoa</taxon>
        <taxon>Arthropoda</taxon>
        <taxon>Hexapoda</taxon>
        <taxon>Insecta</taxon>
        <taxon>Pterygota</taxon>
        <taxon>Neoptera</taxon>
        <taxon>Paraneoptera</taxon>
        <taxon>Hemiptera</taxon>
        <taxon>Heteroptera</taxon>
        <taxon>Panheteroptera</taxon>
        <taxon>Cimicomorpha</taxon>
        <taxon>Miridae</taxon>
        <taxon>Dicyphina</taxon>
        <taxon>Nesidiocoris</taxon>
    </lineage>
</organism>
<proteinExistence type="predicted"/>
<gene>
    <name evidence="1" type="ORF">NTEN_LOCUS6375</name>
</gene>
<protein>
    <submittedName>
        <fullName evidence="1">Uncharacterized protein</fullName>
    </submittedName>
</protein>